<keyword evidence="5" id="KW-0496">Mitochondrion</keyword>
<name>A0A4P9ZI97_9ASCO</name>
<dbReference type="Pfam" id="PF00588">
    <property type="entry name" value="SpoU_methylase"/>
    <property type="match status" value="1"/>
</dbReference>
<gene>
    <name evidence="9" type="ORF">METBISCDRAFT_29775</name>
</gene>
<evidence type="ECO:0000256" key="7">
    <source>
        <dbReference type="SAM" id="MobiDB-lite"/>
    </source>
</evidence>
<dbReference type="Pfam" id="PF08032">
    <property type="entry name" value="SpoU_sub_bind"/>
    <property type="match status" value="1"/>
</dbReference>
<dbReference type="Proteomes" id="UP000268321">
    <property type="component" value="Unassembled WGS sequence"/>
</dbReference>
<proteinExistence type="predicted"/>
<feature type="domain" description="RNA 2-O ribose methyltransferase substrate binding" evidence="8">
    <location>
        <begin position="70"/>
        <end position="146"/>
    </location>
</feature>
<keyword evidence="4" id="KW-0809">Transit peptide</keyword>
<dbReference type="SUPFAM" id="SSF75217">
    <property type="entry name" value="alpha/beta knot"/>
    <property type="match status" value="1"/>
</dbReference>
<dbReference type="GO" id="GO:0003723">
    <property type="term" value="F:RNA binding"/>
    <property type="evidence" value="ECO:0007669"/>
    <property type="project" value="InterPro"/>
</dbReference>
<keyword evidence="3" id="KW-0808">Transferase</keyword>
<dbReference type="Gene3D" id="3.40.1280.10">
    <property type="match status" value="1"/>
</dbReference>
<comment type="subcellular location">
    <subcellularLocation>
        <location evidence="1">Mitochondrion</location>
    </subcellularLocation>
</comment>
<dbReference type="InterPro" id="IPR029028">
    <property type="entry name" value="Alpha/beta_knot_MTases"/>
</dbReference>
<dbReference type="InterPro" id="IPR013123">
    <property type="entry name" value="SpoU_subst-bd"/>
</dbReference>
<dbReference type="EMBL" id="ML004434">
    <property type="protein sequence ID" value="RKP32051.1"/>
    <property type="molecule type" value="Genomic_DNA"/>
</dbReference>
<keyword evidence="10" id="KW-1185">Reference proteome</keyword>
<evidence type="ECO:0000313" key="10">
    <source>
        <dbReference type="Proteomes" id="UP000268321"/>
    </source>
</evidence>
<evidence type="ECO:0000256" key="4">
    <source>
        <dbReference type="ARBA" id="ARBA00022946"/>
    </source>
</evidence>
<dbReference type="InterPro" id="IPR029064">
    <property type="entry name" value="Ribosomal_eL30-like_sf"/>
</dbReference>
<dbReference type="InterPro" id="IPR029026">
    <property type="entry name" value="tRNA_m1G_MTases_N"/>
</dbReference>
<evidence type="ECO:0000313" key="9">
    <source>
        <dbReference type="EMBL" id="RKP32051.1"/>
    </source>
</evidence>
<evidence type="ECO:0000256" key="6">
    <source>
        <dbReference type="ARBA" id="ARBA00034881"/>
    </source>
</evidence>
<evidence type="ECO:0000256" key="2">
    <source>
        <dbReference type="ARBA" id="ARBA00022603"/>
    </source>
</evidence>
<dbReference type="InterPro" id="IPR047182">
    <property type="entry name" value="MRM1"/>
</dbReference>
<keyword evidence="2" id="KW-0489">Methyltransferase</keyword>
<dbReference type="PANTHER" id="PTHR46103:SF1">
    <property type="entry name" value="RRNA METHYLTRANSFERASE 1, MITOCHONDRIAL"/>
    <property type="match status" value="1"/>
</dbReference>
<evidence type="ECO:0000256" key="5">
    <source>
        <dbReference type="ARBA" id="ARBA00023128"/>
    </source>
</evidence>
<dbReference type="InterPro" id="IPR001537">
    <property type="entry name" value="SpoU_MeTrfase"/>
</dbReference>
<organism evidence="9 10">
    <name type="scientific">Metschnikowia bicuspidata</name>
    <dbReference type="NCBI Taxonomy" id="27322"/>
    <lineage>
        <taxon>Eukaryota</taxon>
        <taxon>Fungi</taxon>
        <taxon>Dikarya</taxon>
        <taxon>Ascomycota</taxon>
        <taxon>Saccharomycotina</taxon>
        <taxon>Pichiomycetes</taxon>
        <taxon>Metschnikowiaceae</taxon>
        <taxon>Metschnikowia</taxon>
    </lineage>
</organism>
<dbReference type="SUPFAM" id="SSF55315">
    <property type="entry name" value="L30e-like"/>
    <property type="match status" value="1"/>
</dbReference>
<feature type="region of interest" description="Disordered" evidence="7">
    <location>
        <begin position="33"/>
        <end position="57"/>
    </location>
</feature>
<dbReference type="Gene3D" id="3.30.1330.30">
    <property type="match status" value="1"/>
</dbReference>
<protein>
    <recommendedName>
        <fullName evidence="6">rRNA methyltransferase 1, mitochondrial</fullName>
    </recommendedName>
</protein>
<sequence length="365" mass="40009">MKPKIWDQLNISKHEFFIRKYSNITPEQRKKLDEKVARQRRLREERRKHELGDNYNKPKPRLVLNPLSEYVYGTHAVLAALEAGRRDAYSALYLFNPKEHAERLLAQACRYGLKVVHKTNKGEMNTLSSNGVHNGVVLETKRLQVPLVALLGADFDGIQGTYSVTTYDDAGGTETATTKTVARSVPPGRSRFPLGVYVDGVTDPVNLGSIVRSAYYLGADFLVVPEVDSARLGPVAAKAAAGALDLMPLYAAGVPLQFLDHSRKNGWAVVTASAEPSEQQLEDLEEKHRRIFSAKIADASDLPAILDLAPMLLVFGSEGTGVRTNVKLRSDFLVGLAKGRGEDKFVDSLNVGVAAGLVISRCLDV</sequence>
<accession>A0A4P9ZI97</accession>
<evidence type="ECO:0000256" key="3">
    <source>
        <dbReference type="ARBA" id="ARBA00022679"/>
    </source>
</evidence>
<evidence type="ECO:0000259" key="8">
    <source>
        <dbReference type="SMART" id="SM00967"/>
    </source>
</evidence>
<dbReference type="OrthoDB" id="270651at2759"/>
<dbReference type="GO" id="GO:0016435">
    <property type="term" value="F:rRNA (guanine) methyltransferase activity"/>
    <property type="evidence" value="ECO:0007669"/>
    <property type="project" value="TreeGrafter"/>
</dbReference>
<evidence type="ECO:0000256" key="1">
    <source>
        <dbReference type="ARBA" id="ARBA00004173"/>
    </source>
</evidence>
<dbReference type="PANTHER" id="PTHR46103">
    <property type="entry name" value="RRNA METHYLTRANSFERASE 1, MITOCHONDRIAL"/>
    <property type="match status" value="1"/>
</dbReference>
<reference evidence="10" key="1">
    <citation type="journal article" date="2018" name="Nat. Microbiol.">
        <title>Leveraging single-cell genomics to expand the fungal tree of life.</title>
        <authorList>
            <person name="Ahrendt S.R."/>
            <person name="Quandt C.A."/>
            <person name="Ciobanu D."/>
            <person name="Clum A."/>
            <person name="Salamov A."/>
            <person name="Andreopoulos B."/>
            <person name="Cheng J.F."/>
            <person name="Woyke T."/>
            <person name="Pelin A."/>
            <person name="Henrissat B."/>
            <person name="Reynolds N.K."/>
            <person name="Benny G.L."/>
            <person name="Smith M.E."/>
            <person name="James T.Y."/>
            <person name="Grigoriev I.V."/>
        </authorList>
    </citation>
    <scope>NUCLEOTIDE SEQUENCE [LARGE SCALE GENOMIC DNA]</scope>
    <source>
        <strain evidence="10">Baker2002</strain>
    </source>
</reference>
<dbReference type="SMART" id="SM00967">
    <property type="entry name" value="SpoU_sub_bind"/>
    <property type="match status" value="1"/>
</dbReference>
<dbReference type="GO" id="GO:0005739">
    <property type="term" value="C:mitochondrion"/>
    <property type="evidence" value="ECO:0007669"/>
    <property type="project" value="UniProtKB-SubCell"/>
</dbReference>
<dbReference type="AlphaFoldDB" id="A0A4P9ZI97"/>
<feature type="compositionally biased region" description="Basic and acidic residues" evidence="7">
    <location>
        <begin position="33"/>
        <end position="52"/>
    </location>
</feature>